<dbReference type="InterPro" id="IPR036976">
    <property type="entry name" value="RimM_N_sf"/>
</dbReference>
<dbReference type="InterPro" id="IPR011033">
    <property type="entry name" value="PRC_barrel-like_sf"/>
</dbReference>
<comment type="similarity">
    <text evidence="5">Belongs to the RimM family.</text>
</comment>
<dbReference type="InterPro" id="IPR002676">
    <property type="entry name" value="RimM_N"/>
</dbReference>
<comment type="function">
    <text evidence="5">An accessory protein needed during the final step in the assembly of 30S ribosomal subunit, possibly for assembly of the head region. Essential for efficient processing of 16S rRNA. May be needed both before and after RbfA during the maturation of 16S rRNA. It has affinity for free ribosomal 30S subunits but not for 70S ribosomes.</text>
</comment>
<sequence>MILRTDITEAGVFNKPHGIKGEISATLDYDTDLSDVKCIVIEIEGIFVPFFIVSVRPKTAETCLLTIDGIDSEEKARTLTGRAFYLLNSDLPVDDPDGEEGFYASDMVGYTVTDSELGTIGEITDYNDSTDNLLFIVTTPDEKEVYIPVADDFINEIDQDTHTLHTTLPQGIVDLNN</sequence>
<comment type="domain">
    <text evidence="5">The PRC barrel domain binds ribosomal protein uS19.</text>
</comment>
<dbReference type="GeneID" id="82150379"/>
<dbReference type="GO" id="GO:0005840">
    <property type="term" value="C:ribosome"/>
    <property type="evidence" value="ECO:0007669"/>
    <property type="project" value="InterPro"/>
</dbReference>
<comment type="subunit">
    <text evidence="5">Binds ribosomal protein uS19.</text>
</comment>
<gene>
    <name evidence="5 8" type="primary">rimM</name>
    <name evidence="8" type="ORF">EZ315_11320</name>
</gene>
<evidence type="ECO:0000259" key="7">
    <source>
        <dbReference type="Pfam" id="PF24986"/>
    </source>
</evidence>
<comment type="caution">
    <text evidence="8">The sequence shown here is derived from an EMBL/GenBank/DDBJ whole genome shotgun (WGS) entry which is preliminary data.</text>
</comment>
<dbReference type="RefSeq" id="WP_135472178.1">
    <property type="nucleotide sequence ID" value="NZ_CASCVZ010000027.1"/>
</dbReference>
<keyword evidence="2 5" id="KW-0690">Ribosome biogenesis</keyword>
<keyword evidence="9" id="KW-1185">Reference proteome</keyword>
<evidence type="ECO:0000313" key="9">
    <source>
        <dbReference type="Proteomes" id="UP000297635"/>
    </source>
</evidence>
<dbReference type="InterPro" id="IPR011961">
    <property type="entry name" value="RimM"/>
</dbReference>
<evidence type="ECO:0000259" key="6">
    <source>
        <dbReference type="Pfam" id="PF01782"/>
    </source>
</evidence>
<protein>
    <recommendedName>
        <fullName evidence="5">Ribosome maturation factor RimM</fullName>
    </recommendedName>
</protein>
<evidence type="ECO:0000313" key="8">
    <source>
        <dbReference type="EMBL" id="TGG36441.1"/>
    </source>
</evidence>
<dbReference type="GO" id="GO:0043022">
    <property type="term" value="F:ribosome binding"/>
    <property type="evidence" value="ECO:0007669"/>
    <property type="project" value="InterPro"/>
</dbReference>
<dbReference type="PANTHER" id="PTHR33692:SF1">
    <property type="entry name" value="RIBOSOME MATURATION FACTOR RIMM"/>
    <property type="match status" value="1"/>
</dbReference>
<dbReference type="EMBL" id="SJSA01000002">
    <property type="protein sequence ID" value="TGG36441.1"/>
    <property type="molecule type" value="Genomic_DNA"/>
</dbReference>
<comment type="subcellular location">
    <subcellularLocation>
        <location evidence="5">Cytoplasm</location>
    </subcellularLocation>
</comment>
<dbReference type="AlphaFoldDB" id="A0A4Z0V4L2"/>
<dbReference type="HAMAP" id="MF_00014">
    <property type="entry name" value="Ribosome_mat_RimM"/>
    <property type="match status" value="1"/>
</dbReference>
<evidence type="ECO:0000256" key="1">
    <source>
        <dbReference type="ARBA" id="ARBA00022490"/>
    </source>
</evidence>
<dbReference type="Pfam" id="PF01782">
    <property type="entry name" value="RimM"/>
    <property type="match status" value="1"/>
</dbReference>
<reference evidence="8 9" key="1">
    <citation type="submission" date="2019-02" db="EMBL/GenBank/DDBJ databases">
        <title>Isolation and identification of novel species under the genus Muribaculum.</title>
        <authorList>
            <person name="Miyake S."/>
            <person name="Ding Y."/>
            <person name="Low A."/>
            <person name="Soh M."/>
            <person name="Seedorf H."/>
        </authorList>
    </citation>
    <scope>NUCLEOTIDE SEQUENCE [LARGE SCALE GENOMIC DNA]</scope>
    <source>
        <strain evidence="8 9">TLL-A3</strain>
    </source>
</reference>
<evidence type="ECO:0000256" key="4">
    <source>
        <dbReference type="ARBA" id="ARBA00023186"/>
    </source>
</evidence>
<dbReference type="GO" id="GO:0005737">
    <property type="term" value="C:cytoplasm"/>
    <property type="evidence" value="ECO:0007669"/>
    <property type="project" value="UniProtKB-SubCell"/>
</dbReference>
<feature type="domain" description="RimM N-terminal" evidence="6">
    <location>
        <begin position="11"/>
        <end position="88"/>
    </location>
</feature>
<dbReference type="PANTHER" id="PTHR33692">
    <property type="entry name" value="RIBOSOME MATURATION FACTOR RIMM"/>
    <property type="match status" value="1"/>
</dbReference>
<keyword evidence="4 5" id="KW-0143">Chaperone</keyword>
<evidence type="ECO:0000256" key="5">
    <source>
        <dbReference type="HAMAP-Rule" id="MF_00014"/>
    </source>
</evidence>
<proteinExistence type="inferred from homology"/>
<dbReference type="InterPro" id="IPR009000">
    <property type="entry name" value="Transl_B-barrel_sf"/>
</dbReference>
<name>A0A4Z0V4L2_9BACT</name>
<evidence type="ECO:0000256" key="2">
    <source>
        <dbReference type="ARBA" id="ARBA00022517"/>
    </source>
</evidence>
<dbReference type="Gene3D" id="2.30.30.240">
    <property type="entry name" value="PRC-barrel domain"/>
    <property type="match status" value="1"/>
</dbReference>
<dbReference type="Proteomes" id="UP000297635">
    <property type="component" value="Unassembled WGS sequence"/>
</dbReference>
<dbReference type="GO" id="GO:0042274">
    <property type="term" value="P:ribosomal small subunit biogenesis"/>
    <property type="evidence" value="ECO:0007669"/>
    <property type="project" value="UniProtKB-UniRule"/>
</dbReference>
<dbReference type="InterPro" id="IPR056792">
    <property type="entry name" value="PRC_RimM"/>
</dbReference>
<organism evidence="8 9">
    <name type="scientific">Duncaniella freteri</name>
    <dbReference type="NCBI Taxonomy" id="2530391"/>
    <lineage>
        <taxon>Bacteria</taxon>
        <taxon>Pseudomonadati</taxon>
        <taxon>Bacteroidota</taxon>
        <taxon>Bacteroidia</taxon>
        <taxon>Bacteroidales</taxon>
        <taxon>Muribaculaceae</taxon>
        <taxon>Duncaniella</taxon>
    </lineage>
</organism>
<feature type="domain" description="Ribosome maturation factor RimM PRC barrel" evidence="7">
    <location>
        <begin position="105"/>
        <end position="172"/>
    </location>
</feature>
<accession>A0A4Z0V4L2</accession>
<dbReference type="Gene3D" id="2.40.30.60">
    <property type="entry name" value="RimM"/>
    <property type="match status" value="1"/>
</dbReference>
<dbReference type="Pfam" id="PF24986">
    <property type="entry name" value="PRC_RimM"/>
    <property type="match status" value="1"/>
</dbReference>
<evidence type="ECO:0000256" key="3">
    <source>
        <dbReference type="ARBA" id="ARBA00022552"/>
    </source>
</evidence>
<dbReference type="GO" id="GO:0006364">
    <property type="term" value="P:rRNA processing"/>
    <property type="evidence" value="ECO:0007669"/>
    <property type="project" value="UniProtKB-UniRule"/>
</dbReference>
<dbReference type="NCBIfam" id="TIGR02273">
    <property type="entry name" value="16S_RimM"/>
    <property type="match status" value="1"/>
</dbReference>
<dbReference type="SUPFAM" id="SSF50346">
    <property type="entry name" value="PRC-barrel domain"/>
    <property type="match status" value="1"/>
</dbReference>
<keyword evidence="3 5" id="KW-0698">rRNA processing</keyword>
<dbReference type="SUPFAM" id="SSF50447">
    <property type="entry name" value="Translation proteins"/>
    <property type="match status" value="1"/>
</dbReference>
<keyword evidence="1 5" id="KW-0963">Cytoplasm</keyword>